<evidence type="ECO:0000256" key="1">
    <source>
        <dbReference type="SAM" id="MobiDB-lite"/>
    </source>
</evidence>
<protein>
    <submittedName>
        <fullName evidence="2 3">Uncharacterized protein</fullName>
    </submittedName>
</protein>
<dbReference type="AlphaFoldDB" id="A0A2K2DBF3"/>
<organism evidence="2">
    <name type="scientific">Brachypodium distachyon</name>
    <name type="common">Purple false brome</name>
    <name type="synonym">Trachynia distachya</name>
    <dbReference type="NCBI Taxonomy" id="15368"/>
    <lineage>
        <taxon>Eukaryota</taxon>
        <taxon>Viridiplantae</taxon>
        <taxon>Streptophyta</taxon>
        <taxon>Embryophyta</taxon>
        <taxon>Tracheophyta</taxon>
        <taxon>Spermatophyta</taxon>
        <taxon>Magnoliopsida</taxon>
        <taxon>Liliopsida</taxon>
        <taxon>Poales</taxon>
        <taxon>Poaceae</taxon>
        <taxon>BOP clade</taxon>
        <taxon>Pooideae</taxon>
        <taxon>Stipodae</taxon>
        <taxon>Brachypodieae</taxon>
        <taxon>Brachypodium</taxon>
    </lineage>
</organism>
<reference evidence="2" key="2">
    <citation type="submission" date="2017-06" db="EMBL/GenBank/DDBJ databases">
        <title>WGS assembly of Brachypodium distachyon.</title>
        <authorList>
            <consortium name="The International Brachypodium Initiative"/>
            <person name="Lucas S."/>
            <person name="Harmon-Smith M."/>
            <person name="Lail K."/>
            <person name="Tice H."/>
            <person name="Grimwood J."/>
            <person name="Bruce D."/>
            <person name="Barry K."/>
            <person name="Shu S."/>
            <person name="Lindquist E."/>
            <person name="Wang M."/>
            <person name="Pitluck S."/>
            <person name="Vogel J.P."/>
            <person name="Garvin D.F."/>
            <person name="Mockler T.C."/>
            <person name="Schmutz J."/>
            <person name="Rokhsar D."/>
            <person name="Bevan M.W."/>
        </authorList>
    </citation>
    <scope>NUCLEOTIDE SEQUENCE</scope>
    <source>
        <strain evidence="2">Bd21</strain>
    </source>
</reference>
<feature type="region of interest" description="Disordered" evidence="1">
    <location>
        <begin position="173"/>
        <end position="192"/>
    </location>
</feature>
<reference evidence="2 3" key="1">
    <citation type="journal article" date="2010" name="Nature">
        <title>Genome sequencing and analysis of the model grass Brachypodium distachyon.</title>
        <authorList>
            <consortium name="International Brachypodium Initiative"/>
        </authorList>
    </citation>
    <scope>NUCLEOTIDE SEQUENCE [LARGE SCALE GENOMIC DNA]</scope>
    <source>
        <strain evidence="2 3">Bd21</strain>
    </source>
</reference>
<dbReference type="Gramene" id="PNT71616">
    <property type="protein sequence ID" value="PNT71616"/>
    <property type="gene ID" value="BRADI_2g32410v3"/>
</dbReference>
<feature type="compositionally biased region" description="Low complexity" evidence="1">
    <location>
        <begin position="173"/>
        <end position="191"/>
    </location>
</feature>
<keyword evidence="4" id="KW-1185">Reference proteome</keyword>
<evidence type="ECO:0000313" key="4">
    <source>
        <dbReference type="Proteomes" id="UP000008810"/>
    </source>
</evidence>
<dbReference type="EMBL" id="CM000881">
    <property type="protein sequence ID" value="PNT71616.1"/>
    <property type="molecule type" value="Genomic_DNA"/>
</dbReference>
<evidence type="ECO:0000313" key="3">
    <source>
        <dbReference type="EnsemblPlants" id="PNT71616"/>
    </source>
</evidence>
<sequence length="307" mass="32089">MVAATVVAAGMGRRLPGAGRDCRKGAGHSSKASRQQAGLLFKSGAKSLLHARIYLFQIPNLHSLIRVAAANLADLTANQDTVCCPFPFAFPSMEDAIATQARPLQSTCPTIFPGESAMAVRGDGDGQDGASGAAHRASWSQLSGVMVAASPARLTVFILQLIPSPFPKTSTPASCSSIASASSSSTPPQISRRPRMPPIFILQLIPSPFPKTYETLLRMDVTSSTGGASATGSSILNPNCPWTPAWREGAPGGSSVKGASSPVIPFTHARIASGATPPFWRRVVSPGPVYIHAGWERSCSGAMHRLM</sequence>
<dbReference type="Proteomes" id="UP000008810">
    <property type="component" value="Chromosome 2"/>
</dbReference>
<accession>A0A2K2DBF3</accession>
<name>A0A2K2DBF3_BRADI</name>
<reference evidence="3" key="3">
    <citation type="submission" date="2018-08" db="UniProtKB">
        <authorList>
            <consortium name="EnsemblPlants"/>
        </authorList>
    </citation>
    <scope>IDENTIFICATION</scope>
    <source>
        <strain evidence="3">cv. Bd21</strain>
    </source>
</reference>
<gene>
    <name evidence="2" type="ORF">BRADI_2g32410v3</name>
</gene>
<evidence type="ECO:0000313" key="2">
    <source>
        <dbReference type="EMBL" id="PNT71616.1"/>
    </source>
</evidence>
<dbReference type="EnsemblPlants" id="PNT71616">
    <property type="protein sequence ID" value="PNT71616"/>
    <property type="gene ID" value="BRADI_2g32410v3"/>
</dbReference>
<proteinExistence type="predicted"/>
<dbReference type="InParanoid" id="A0A2K2DBF3"/>